<reference evidence="3" key="1">
    <citation type="journal article" date="2010" name="Genome Res.">
        <title>Population genomic sequencing of Coccidioides fungi reveals recent hybridization and transposon control.</title>
        <authorList>
            <person name="Neafsey D.E."/>
            <person name="Barker B.M."/>
            <person name="Sharpton T.J."/>
            <person name="Stajich J.E."/>
            <person name="Park D.J."/>
            <person name="Whiston E."/>
            <person name="Hung C.-Y."/>
            <person name="McMahan C."/>
            <person name="White J."/>
            <person name="Sykes S."/>
            <person name="Heiman D."/>
            <person name="Young S."/>
            <person name="Zeng Q."/>
            <person name="Abouelleil A."/>
            <person name="Aftuck L."/>
            <person name="Bessette D."/>
            <person name="Brown A."/>
            <person name="FitzGerald M."/>
            <person name="Lui A."/>
            <person name="Macdonald J.P."/>
            <person name="Priest M."/>
            <person name="Orbach M.J."/>
            <person name="Galgiani J.N."/>
            <person name="Kirkland T.N."/>
            <person name="Cole G.T."/>
            <person name="Birren B.W."/>
            <person name="Henn M.R."/>
            <person name="Taylor J.W."/>
            <person name="Rounsley S.D."/>
        </authorList>
    </citation>
    <scope>NUCLEOTIDE SEQUENCE [LARGE SCALE GENOMIC DNA]</scope>
    <source>
        <strain evidence="3">RMSCC 2394</strain>
    </source>
</reference>
<dbReference type="Proteomes" id="UP000054565">
    <property type="component" value="Unassembled WGS sequence"/>
</dbReference>
<dbReference type="AlphaFoldDB" id="A0A0J7BBG4"/>
<feature type="compositionally biased region" description="Low complexity" evidence="1">
    <location>
        <begin position="47"/>
        <end position="61"/>
    </location>
</feature>
<evidence type="ECO:0000313" key="3">
    <source>
        <dbReference type="Proteomes" id="UP000054565"/>
    </source>
</evidence>
<feature type="region of interest" description="Disordered" evidence="1">
    <location>
        <begin position="25"/>
        <end position="64"/>
    </location>
</feature>
<gene>
    <name evidence="2" type="ORF">CIRG_07078</name>
</gene>
<evidence type="ECO:0000313" key="2">
    <source>
        <dbReference type="EMBL" id="KMP07397.1"/>
    </source>
</evidence>
<proteinExistence type="predicted"/>
<organism evidence="2 3">
    <name type="scientific">Coccidioides immitis RMSCC 2394</name>
    <dbReference type="NCBI Taxonomy" id="404692"/>
    <lineage>
        <taxon>Eukaryota</taxon>
        <taxon>Fungi</taxon>
        <taxon>Dikarya</taxon>
        <taxon>Ascomycota</taxon>
        <taxon>Pezizomycotina</taxon>
        <taxon>Eurotiomycetes</taxon>
        <taxon>Eurotiomycetidae</taxon>
        <taxon>Onygenales</taxon>
        <taxon>Onygenaceae</taxon>
        <taxon>Coccidioides</taxon>
    </lineage>
</organism>
<accession>A0A0J7BBG4</accession>
<evidence type="ECO:0000256" key="1">
    <source>
        <dbReference type="SAM" id="MobiDB-lite"/>
    </source>
</evidence>
<name>A0A0J7BBG4_COCIT</name>
<sequence length="255" mass="27738">MCSITEDIREKSSNSVVTISISALPSPANRSKERCRPLAGSATGTMPPQHRPQGPHPGLGQARRPNQTSLWAMEHGGQRNAPELVTTFQMRARHTVGQLRRNQRQVLLDDTVNTDDVVLDFRTLDLDQPSHPCIPFEAAILLFVLGSRVPASGLRAGIEQGYEFSRGVPGSFNTTPAQRPHVNYPGPALNTQLYHRFAGSGAQSVIHLPPVGCHYAAVPPVHHHVDTTSHLGRFPVSENLTNSPRGAPIISKDLT</sequence>
<protein>
    <submittedName>
        <fullName evidence="2">Uncharacterized protein</fullName>
    </submittedName>
</protein>
<dbReference type="EMBL" id="DS028097">
    <property type="protein sequence ID" value="KMP07397.1"/>
    <property type="molecule type" value="Genomic_DNA"/>
</dbReference>